<protein>
    <submittedName>
        <fullName evidence="3">GGDEF domain-containing protein</fullName>
    </submittedName>
</protein>
<keyword evidence="4" id="KW-1185">Reference proteome</keyword>
<proteinExistence type="predicted"/>
<dbReference type="SMART" id="SM00267">
    <property type="entry name" value="GGDEF"/>
    <property type="match status" value="1"/>
</dbReference>
<reference evidence="3 4" key="1">
    <citation type="submission" date="2018-12" db="EMBL/GenBank/DDBJ databases">
        <title>Vibrio sp. isolated from China Sea.</title>
        <authorList>
            <person name="Li Y."/>
        </authorList>
    </citation>
    <scope>NUCLEOTIDE SEQUENCE [LARGE SCALE GENOMIC DNA]</scope>
    <source>
        <strain evidence="3 4">BEI207</strain>
    </source>
</reference>
<keyword evidence="1" id="KW-0472">Membrane</keyword>
<evidence type="ECO:0000313" key="4">
    <source>
        <dbReference type="Proteomes" id="UP000268973"/>
    </source>
</evidence>
<feature type="transmembrane region" description="Helical" evidence="1">
    <location>
        <begin position="184"/>
        <end position="201"/>
    </location>
</feature>
<dbReference type="Gene3D" id="3.30.70.270">
    <property type="match status" value="1"/>
</dbReference>
<evidence type="ECO:0000256" key="1">
    <source>
        <dbReference type="SAM" id="Phobius"/>
    </source>
</evidence>
<dbReference type="RefSeq" id="WP_126572941.1">
    <property type="nucleotide sequence ID" value="NZ_RXZH01000001.1"/>
</dbReference>
<dbReference type="NCBIfam" id="TIGR00254">
    <property type="entry name" value="GGDEF"/>
    <property type="match status" value="1"/>
</dbReference>
<dbReference type="Pfam" id="PF00990">
    <property type="entry name" value="GGDEF"/>
    <property type="match status" value="1"/>
</dbReference>
<name>A0A432D2T7_9VIBR</name>
<gene>
    <name evidence="3" type="ORF">EJ063_05255</name>
</gene>
<evidence type="ECO:0000313" key="3">
    <source>
        <dbReference type="EMBL" id="RTZ18195.1"/>
    </source>
</evidence>
<dbReference type="EMBL" id="RXZH01000001">
    <property type="protein sequence ID" value="RTZ18195.1"/>
    <property type="molecule type" value="Genomic_DNA"/>
</dbReference>
<dbReference type="OrthoDB" id="5623595at2"/>
<dbReference type="SUPFAM" id="SSF55073">
    <property type="entry name" value="Nucleotide cyclase"/>
    <property type="match status" value="1"/>
</dbReference>
<dbReference type="PANTHER" id="PTHR46663">
    <property type="entry name" value="DIGUANYLATE CYCLASE DGCT-RELATED"/>
    <property type="match status" value="1"/>
</dbReference>
<dbReference type="AlphaFoldDB" id="A0A432D2T7"/>
<accession>A0A432D2T7</accession>
<dbReference type="InterPro" id="IPR043128">
    <property type="entry name" value="Rev_trsase/Diguanyl_cyclase"/>
</dbReference>
<dbReference type="Proteomes" id="UP000268973">
    <property type="component" value="Unassembled WGS sequence"/>
</dbReference>
<keyword evidence="1" id="KW-1133">Transmembrane helix</keyword>
<dbReference type="PANTHER" id="PTHR46663:SF2">
    <property type="entry name" value="GGDEF DOMAIN-CONTAINING PROTEIN"/>
    <property type="match status" value="1"/>
</dbReference>
<feature type="domain" description="GGDEF" evidence="2">
    <location>
        <begin position="238"/>
        <end position="367"/>
    </location>
</feature>
<comment type="caution">
    <text evidence="3">The sequence shown here is derived from an EMBL/GenBank/DDBJ whole genome shotgun (WGS) entry which is preliminary data.</text>
</comment>
<dbReference type="InterPro" id="IPR052163">
    <property type="entry name" value="DGC-Regulatory_Protein"/>
</dbReference>
<evidence type="ECO:0000259" key="2">
    <source>
        <dbReference type="PROSITE" id="PS50887"/>
    </source>
</evidence>
<organism evidence="3 4">
    <name type="scientific">Vibrio aquaticus</name>
    <dbReference type="NCBI Taxonomy" id="2496559"/>
    <lineage>
        <taxon>Bacteria</taxon>
        <taxon>Pseudomonadati</taxon>
        <taxon>Pseudomonadota</taxon>
        <taxon>Gammaproteobacteria</taxon>
        <taxon>Vibrionales</taxon>
        <taxon>Vibrionaceae</taxon>
        <taxon>Vibrio</taxon>
    </lineage>
</organism>
<dbReference type="InterPro" id="IPR000160">
    <property type="entry name" value="GGDEF_dom"/>
</dbReference>
<sequence length="367" mass="42001">MRKRISNLNPAVLLVKAKYLLLILSAIVVAANLYFLNSTRTHAESYTEQQNQATWFLFQLTKEFSELKTITPFSADSETYRARTLLKYELTWSRFDLLLTSQEADTFIALPGARNYFQSLFNQFKSLEPQLEQIHTKQGAERLGQEFSVLFQSMIEYVNTNFRVKSPLYQTQMDAAKSLHNTQLISLMLLVVCIVLAMFILHKEAVYHKILSRTDSLTGIGNRLAMFYDLNKKLSQKQPFTLYLLDLNGFKQINDRYGHLAGDQVLRTITGRLNELRLECYRIGGDEFAVISGQTEADAINQTIDLIHDSGFKPVMLKDDTYLDITTSIGIACYPQDSNQVAELLKKADLSMYSDKRSQKIHAVNSR</sequence>
<dbReference type="PROSITE" id="PS50887">
    <property type="entry name" value="GGDEF"/>
    <property type="match status" value="1"/>
</dbReference>
<dbReference type="InterPro" id="IPR029787">
    <property type="entry name" value="Nucleotide_cyclase"/>
</dbReference>
<dbReference type="CDD" id="cd01949">
    <property type="entry name" value="GGDEF"/>
    <property type="match status" value="1"/>
</dbReference>
<keyword evidence="1" id="KW-0812">Transmembrane</keyword>